<evidence type="ECO:0000313" key="2">
    <source>
        <dbReference type="Proteomes" id="UP000010467"/>
    </source>
</evidence>
<evidence type="ECO:0008006" key="3">
    <source>
        <dbReference type="Google" id="ProtNLM"/>
    </source>
</evidence>
<sequence>MTRAPTAPRLPYYHEAVKLPARVRISRLPGPPEGTLLTQMRRLNPQFALGAPGEPAPDDFVCLVVIAGGKPVGFLVAQRTGTQWQETQALESTWRGRGIEEALQAELRGLLSR</sequence>
<proteinExistence type="predicted"/>
<evidence type="ECO:0000313" key="1">
    <source>
        <dbReference type="EMBL" id="AFZ67285.1"/>
    </source>
</evidence>
<gene>
    <name evidence="1" type="ordered locus">Deipe_1766</name>
</gene>
<dbReference type="EMBL" id="CP003382">
    <property type="protein sequence ID" value="AFZ67285.1"/>
    <property type="molecule type" value="Genomic_DNA"/>
</dbReference>
<reference evidence="2" key="1">
    <citation type="submission" date="2012-03" db="EMBL/GenBank/DDBJ databases">
        <title>Complete sequence of chromosome of Deinococcus peraridilitoris DSM 19664.</title>
        <authorList>
            <person name="Lucas S."/>
            <person name="Copeland A."/>
            <person name="Lapidus A."/>
            <person name="Glavina del Rio T."/>
            <person name="Dalin E."/>
            <person name="Tice H."/>
            <person name="Bruce D."/>
            <person name="Goodwin L."/>
            <person name="Pitluck S."/>
            <person name="Peters L."/>
            <person name="Mikhailova N."/>
            <person name="Lu M."/>
            <person name="Kyrpides N."/>
            <person name="Mavromatis K."/>
            <person name="Ivanova N."/>
            <person name="Brettin T."/>
            <person name="Detter J.C."/>
            <person name="Han C."/>
            <person name="Larimer F."/>
            <person name="Land M."/>
            <person name="Hauser L."/>
            <person name="Markowitz V."/>
            <person name="Cheng J.-F."/>
            <person name="Hugenholtz P."/>
            <person name="Woyke T."/>
            <person name="Wu D."/>
            <person name="Pukall R."/>
            <person name="Steenblock K."/>
            <person name="Brambilla E."/>
            <person name="Klenk H.-P."/>
            <person name="Eisen J.A."/>
        </authorList>
    </citation>
    <scope>NUCLEOTIDE SEQUENCE [LARGE SCALE GENOMIC DNA]</scope>
    <source>
        <strain evidence="2">DSM 19664 / LMG 22246 / CIP 109416 / KR-200</strain>
    </source>
</reference>
<dbReference type="Proteomes" id="UP000010467">
    <property type="component" value="Chromosome"/>
</dbReference>
<organism evidence="1 2">
    <name type="scientific">Deinococcus peraridilitoris (strain DSM 19664 / LMG 22246 / CIP 109416 / KR-200)</name>
    <dbReference type="NCBI Taxonomy" id="937777"/>
    <lineage>
        <taxon>Bacteria</taxon>
        <taxon>Thermotogati</taxon>
        <taxon>Deinococcota</taxon>
        <taxon>Deinococci</taxon>
        <taxon>Deinococcales</taxon>
        <taxon>Deinococcaceae</taxon>
        <taxon>Deinococcus</taxon>
    </lineage>
</organism>
<protein>
    <recommendedName>
        <fullName evidence="3">N-acetyltransferase domain-containing protein</fullName>
    </recommendedName>
</protein>
<dbReference type="PATRIC" id="fig|937777.3.peg.1768"/>
<name>L0A2P3_DEIPD</name>
<dbReference type="KEGG" id="dpd:Deipe_1766"/>
<keyword evidence="2" id="KW-1185">Reference proteome</keyword>
<dbReference type="HOGENOM" id="CLU_2129356_0_0_0"/>
<dbReference type="AlphaFoldDB" id="L0A2P3"/>
<accession>L0A2P3</accession>